<proteinExistence type="predicted"/>
<protein>
    <submittedName>
        <fullName evidence="1">Uncharacterized protein</fullName>
    </submittedName>
</protein>
<evidence type="ECO:0000313" key="2">
    <source>
        <dbReference type="Proteomes" id="UP000192801"/>
    </source>
</evidence>
<organism evidence="1 2">
    <name type="scientific">Mycolicibacterium insubricum</name>
    <dbReference type="NCBI Taxonomy" id="444597"/>
    <lineage>
        <taxon>Bacteria</taxon>
        <taxon>Bacillati</taxon>
        <taxon>Actinomycetota</taxon>
        <taxon>Actinomycetes</taxon>
        <taxon>Mycobacteriales</taxon>
        <taxon>Mycobacteriaceae</taxon>
        <taxon>Mycolicibacterium</taxon>
    </lineage>
</organism>
<dbReference type="Gene3D" id="3.40.1000.70">
    <property type="entry name" value="PknH-like extracellular domain"/>
    <property type="match status" value="1"/>
</dbReference>
<dbReference type="EMBL" id="MVHS01000065">
    <property type="protein sequence ID" value="ORA65199.1"/>
    <property type="molecule type" value="Genomic_DNA"/>
</dbReference>
<dbReference type="Proteomes" id="UP000192801">
    <property type="component" value="Unassembled WGS sequence"/>
</dbReference>
<dbReference type="PROSITE" id="PS51257">
    <property type="entry name" value="PROKAR_LIPOPROTEIN"/>
    <property type="match status" value="1"/>
</dbReference>
<dbReference type="RefSeq" id="WP_083033191.1">
    <property type="nucleotide sequence ID" value="NZ_AP022618.1"/>
</dbReference>
<sequence>MKVRSMCAVAGLGLLLTGCTTMVSGTAQPADHDGPIKAKPISASAMAGKLLDTSEVADIVKTNGTLIQRSTSSTMGDTGAVAKKECRASWSPMQEAAYNGSGWSDALANTYDDAPDADTRPENGVVEAVVRFADSDAADTFFTKAKSLWSQCADQSVVYDGDSKRIWRYSAMTEPEGAIQIKQAAEGAGGWGCSRVLGVRNNIAIDVMHCATDPADQGVAVFNAIAANIEKS</sequence>
<dbReference type="Pfam" id="PF14032">
    <property type="entry name" value="PknH_C"/>
    <property type="match status" value="1"/>
</dbReference>
<dbReference type="InterPro" id="IPR026954">
    <property type="entry name" value="PknH-like_Extracell"/>
</dbReference>
<dbReference type="InterPro" id="IPR038232">
    <property type="entry name" value="PknH-like_Extracell_sf"/>
</dbReference>
<reference evidence="1 2" key="1">
    <citation type="submission" date="2016-12" db="EMBL/GenBank/DDBJ databases">
        <title>The new phylogeny of genus Mycobacterium.</title>
        <authorList>
            <person name="Tortoli E."/>
            <person name="Trovato A."/>
            <person name="Cirillo D.M."/>
        </authorList>
    </citation>
    <scope>NUCLEOTIDE SEQUENCE [LARGE SCALE GENOMIC DNA]</scope>
    <source>
        <strain evidence="1 2">DSM 45130</strain>
    </source>
</reference>
<dbReference type="STRING" id="444597.BST26_18945"/>
<gene>
    <name evidence="1" type="ORF">BST26_18945</name>
</gene>
<accession>A0A1X0CZ18</accession>
<dbReference type="AlphaFoldDB" id="A0A1X0CZ18"/>
<keyword evidence="2" id="KW-1185">Reference proteome</keyword>
<name>A0A1X0CZ18_9MYCO</name>
<comment type="caution">
    <text evidence="1">The sequence shown here is derived from an EMBL/GenBank/DDBJ whole genome shotgun (WGS) entry which is preliminary data.</text>
</comment>
<dbReference type="OrthoDB" id="4761399at2"/>
<evidence type="ECO:0000313" key="1">
    <source>
        <dbReference type="EMBL" id="ORA65199.1"/>
    </source>
</evidence>